<proteinExistence type="predicted"/>
<protein>
    <recommendedName>
        <fullName evidence="3">DUF3039 domain-containing protein</fullName>
    </recommendedName>
</protein>
<evidence type="ECO:0000313" key="1">
    <source>
        <dbReference type="EMBL" id="QXJ23348.1"/>
    </source>
</evidence>
<dbReference type="Proteomes" id="UP001049518">
    <property type="component" value="Chromosome"/>
</dbReference>
<dbReference type="RefSeq" id="WP_231329034.1">
    <property type="nucleotide sequence ID" value="NZ_CP059572.1"/>
</dbReference>
<name>A0ABX8R2X0_9ACTN</name>
<gene>
    <name evidence="1" type="ORF">AGRA3207_004490</name>
</gene>
<evidence type="ECO:0000313" key="2">
    <source>
        <dbReference type="Proteomes" id="UP001049518"/>
    </source>
</evidence>
<organism evidence="1 2">
    <name type="scientific">Actinomadura graeca</name>
    <dbReference type="NCBI Taxonomy" id="2750812"/>
    <lineage>
        <taxon>Bacteria</taxon>
        <taxon>Bacillati</taxon>
        <taxon>Actinomycetota</taxon>
        <taxon>Actinomycetes</taxon>
        <taxon>Streptosporangiales</taxon>
        <taxon>Thermomonosporaceae</taxon>
        <taxon>Actinomadura</taxon>
    </lineage>
</organism>
<sequence>MEDDELLAVAEAVRPEVSTLAGAGTAARFEALLASLRRGEPAGDDLFELLTGDTALRERLNSLSPPPPEGVHAFAYLDLPKHEEVTAATMYACPHRDYRYPAQEIGEAVPLCPKHHLPLRAE</sequence>
<keyword evidence="2" id="KW-1185">Reference proteome</keyword>
<dbReference type="EMBL" id="CP059572">
    <property type="protein sequence ID" value="QXJ23348.1"/>
    <property type="molecule type" value="Genomic_DNA"/>
</dbReference>
<evidence type="ECO:0008006" key="3">
    <source>
        <dbReference type="Google" id="ProtNLM"/>
    </source>
</evidence>
<accession>A0ABX8R2X0</accession>
<reference evidence="1" key="1">
    <citation type="submission" date="2020-07" db="EMBL/GenBank/DDBJ databases">
        <authorList>
            <person name="Tarantini F.S."/>
            <person name="Hong K.W."/>
            <person name="Chan K.G."/>
        </authorList>
    </citation>
    <scope>NUCLEOTIDE SEQUENCE</scope>
    <source>
        <strain evidence="1">32-07</strain>
    </source>
</reference>